<dbReference type="AlphaFoldDB" id="A0A1F7FIZ5"/>
<comment type="caution">
    <text evidence="2">The sequence shown here is derived from an EMBL/GenBank/DDBJ whole genome shotgun (WGS) entry which is preliminary data.</text>
</comment>
<dbReference type="InterPro" id="IPR041496">
    <property type="entry name" value="YitH/HolE_GNAT"/>
</dbReference>
<evidence type="ECO:0000259" key="1">
    <source>
        <dbReference type="PROSITE" id="PS51186"/>
    </source>
</evidence>
<dbReference type="GO" id="GO:0016747">
    <property type="term" value="F:acyltransferase activity, transferring groups other than amino-acyl groups"/>
    <property type="evidence" value="ECO:0007669"/>
    <property type="project" value="InterPro"/>
</dbReference>
<dbReference type="SUPFAM" id="SSF55729">
    <property type="entry name" value="Acyl-CoA N-acyltransferases (Nat)"/>
    <property type="match status" value="1"/>
</dbReference>
<dbReference type="InterPro" id="IPR052729">
    <property type="entry name" value="Acyl/Acetyltrans_Enzymes"/>
</dbReference>
<dbReference type="Pfam" id="PF00583">
    <property type="entry name" value="Acetyltransf_1"/>
    <property type="match status" value="1"/>
</dbReference>
<dbReference type="CDD" id="cd04301">
    <property type="entry name" value="NAT_SF"/>
    <property type="match status" value="1"/>
</dbReference>
<dbReference type="EMBL" id="MFYX01000026">
    <property type="protein sequence ID" value="OGK06588.1"/>
    <property type="molecule type" value="Genomic_DNA"/>
</dbReference>
<dbReference type="PANTHER" id="PTHR47237:SF2">
    <property type="entry name" value="BLL4206 PROTEIN"/>
    <property type="match status" value="1"/>
</dbReference>
<dbReference type="Gene3D" id="3.40.630.30">
    <property type="match status" value="1"/>
</dbReference>
<dbReference type="PANTHER" id="PTHR47237">
    <property type="entry name" value="SLL0310 PROTEIN"/>
    <property type="match status" value="1"/>
</dbReference>
<feature type="domain" description="N-acetyltransferase" evidence="1">
    <location>
        <begin position="66"/>
        <end position="233"/>
    </location>
</feature>
<proteinExistence type="predicted"/>
<gene>
    <name evidence="2" type="ORF">A2519_11925</name>
</gene>
<evidence type="ECO:0000313" key="3">
    <source>
        <dbReference type="Proteomes" id="UP000179243"/>
    </source>
</evidence>
<dbReference type="PROSITE" id="PS51186">
    <property type="entry name" value="GNAT"/>
    <property type="match status" value="1"/>
</dbReference>
<name>A0A1F7FIZ5_UNCRA</name>
<protein>
    <recommendedName>
        <fullName evidence="1">N-acetyltransferase domain-containing protein</fullName>
    </recommendedName>
</protein>
<dbReference type="Proteomes" id="UP000179243">
    <property type="component" value="Unassembled WGS sequence"/>
</dbReference>
<sequence>MKLIKKADPRKTEKIELGKDKYVDNLYGCFRFNNPKGDAFKTEHEVEIVTRSGKKNTIIVPESMRIDLPANTKVVNTDLFKLEPIRDNRDSMMLLTMRAGWNQNERDINRIIDFDEKGNFVAKLKGKGYSIPIGTSTVAPLGKNNTWIGMILVHPELRRQGIANAMMQAGVKYAIDSGKVINGLDATPMGNTVYGAVGYIDSYRIWRSVYPVGQFANERFDANHVTRMEKKDLDEVIRYDASCFIEREEIMRGLFADAKGEAFVCRNDNGEIQGYVLTRPGRIRPFVGPFIADTDDSARNLLIAASQTIAKAGFVDAFIDTPESKFADPGEYVKGVFDQVKKPTGHKIIPQINCVRDFTRMYQVADYKRAEELITDFAAKEKLDRKNPRVKEFSETMYKSVMNYSETIAFLEYERNVLQGKFWGITGPEKG</sequence>
<evidence type="ECO:0000313" key="2">
    <source>
        <dbReference type="EMBL" id="OGK06588.1"/>
    </source>
</evidence>
<reference evidence="2 3" key="1">
    <citation type="journal article" date="2016" name="Nat. Commun.">
        <title>Thousands of microbial genomes shed light on interconnected biogeochemical processes in an aquifer system.</title>
        <authorList>
            <person name="Anantharaman K."/>
            <person name="Brown C.T."/>
            <person name="Hug L.A."/>
            <person name="Sharon I."/>
            <person name="Castelle C.J."/>
            <person name="Probst A.J."/>
            <person name="Thomas B.C."/>
            <person name="Singh A."/>
            <person name="Wilkins M.J."/>
            <person name="Karaoz U."/>
            <person name="Brodie E.L."/>
            <person name="Williams K.H."/>
            <person name="Hubbard S.S."/>
            <person name="Banfield J.F."/>
        </authorList>
    </citation>
    <scope>NUCLEOTIDE SEQUENCE [LARGE SCALE GENOMIC DNA]</scope>
</reference>
<accession>A0A1F7FIZ5</accession>
<dbReference type="Gene3D" id="3.40.630.90">
    <property type="match status" value="1"/>
</dbReference>
<organism evidence="2 3">
    <name type="scientific">Candidatus Raymondbacteria bacterium RIFOXYD12_FULL_49_13</name>
    <dbReference type="NCBI Taxonomy" id="1817890"/>
    <lineage>
        <taxon>Bacteria</taxon>
        <taxon>Raymondiibacteriota</taxon>
    </lineage>
</organism>
<dbReference type="InterPro" id="IPR000182">
    <property type="entry name" value="GNAT_dom"/>
</dbReference>
<dbReference type="Pfam" id="PF18014">
    <property type="entry name" value="Acetyltransf_18"/>
    <property type="match status" value="1"/>
</dbReference>
<dbReference type="InterPro" id="IPR016181">
    <property type="entry name" value="Acyl_CoA_acyltransferase"/>
</dbReference>